<evidence type="ECO:0000256" key="2">
    <source>
        <dbReference type="SAM" id="SignalP"/>
    </source>
</evidence>
<reference evidence="5" key="1">
    <citation type="submission" date="2022-06" db="EMBL/GenBank/DDBJ databases">
        <title>Gracilimonas sp. CAU 1638 isolated from sea sediment.</title>
        <authorList>
            <person name="Kim W."/>
        </authorList>
    </citation>
    <scope>NUCLEOTIDE SEQUENCE</scope>
    <source>
        <strain evidence="5">CAU 1638</strain>
    </source>
</reference>
<feature type="domain" description="Murein transglycosylase-C N-terminal" evidence="4">
    <location>
        <begin position="68"/>
        <end position="216"/>
    </location>
</feature>
<dbReference type="GO" id="GO:0008933">
    <property type="term" value="F:peptidoglycan lytic transglycosylase activity"/>
    <property type="evidence" value="ECO:0007669"/>
    <property type="project" value="InterPro"/>
</dbReference>
<proteinExistence type="inferred from homology"/>
<feature type="chain" id="PRO_5040932064" evidence="2">
    <location>
        <begin position="22"/>
        <end position="392"/>
    </location>
</feature>
<evidence type="ECO:0000259" key="3">
    <source>
        <dbReference type="Pfam" id="PF01464"/>
    </source>
</evidence>
<evidence type="ECO:0000259" key="4">
    <source>
        <dbReference type="Pfam" id="PF11873"/>
    </source>
</evidence>
<comment type="similarity">
    <text evidence="1">Belongs to the transglycosylase Slt family.</text>
</comment>
<keyword evidence="2" id="KW-0732">Signal</keyword>
<evidence type="ECO:0000313" key="6">
    <source>
        <dbReference type="Proteomes" id="UP001139125"/>
    </source>
</evidence>
<dbReference type="CDD" id="cd16893">
    <property type="entry name" value="LT_MltC_MltE"/>
    <property type="match status" value="1"/>
</dbReference>
<dbReference type="InterPro" id="IPR008258">
    <property type="entry name" value="Transglycosylase_SLT_dom_1"/>
</dbReference>
<gene>
    <name evidence="5" type="ORF">NM125_05395</name>
</gene>
<dbReference type="Pfam" id="PF11873">
    <property type="entry name" value="Mltc_N"/>
    <property type="match status" value="1"/>
</dbReference>
<feature type="signal peptide" evidence="2">
    <location>
        <begin position="1"/>
        <end position="21"/>
    </location>
</feature>
<sequence length="392" mass="45293">MKTSLLFGLVILFFSSTHITAQDASLTWEEYRQQRQQQLEQIQAAQDSALHQSIADYEAYVFQHEMDFNRFRDDMLRQWGDFKERTKINWIEYQNGGKVRWDVDFEDGEGTIEVLADENDTEDSLLIAIENAVLDLISSKGTETELPDETEKEVMQEPILADQIDIPEDMDSLQYAKEVAEQTEIKEVEAEDGTTRKIAVLNLQLVPDHLRTRAEKFRKEVETYSDKYEIDPTLVLAIIHTESFFNPMAKSHANALGLMQIVPRTAGRDVYRVLNGKDAIPSAEYLFNPDQNVHFGSTYIDILMNRYMRGIEDRTVHEYLVICAYNTGAGNVARAYINSTNFNNARDTINGMSAQENYDYLLANLPWDETKNYLKKVTERRSQYKEWLASDD</sequence>
<dbReference type="RefSeq" id="WP_255133579.1">
    <property type="nucleotide sequence ID" value="NZ_JANDBC010000001.1"/>
</dbReference>
<organism evidence="5 6">
    <name type="scientific">Gracilimonas sediminicola</name>
    <dbReference type="NCBI Taxonomy" id="2952158"/>
    <lineage>
        <taxon>Bacteria</taxon>
        <taxon>Pseudomonadati</taxon>
        <taxon>Balneolota</taxon>
        <taxon>Balneolia</taxon>
        <taxon>Balneolales</taxon>
        <taxon>Balneolaceae</taxon>
        <taxon>Gracilimonas</taxon>
    </lineage>
</organism>
<dbReference type="SUPFAM" id="SSF53955">
    <property type="entry name" value="Lysozyme-like"/>
    <property type="match status" value="1"/>
</dbReference>
<dbReference type="InterPro" id="IPR023346">
    <property type="entry name" value="Lysozyme-like_dom_sf"/>
</dbReference>
<evidence type="ECO:0000256" key="1">
    <source>
        <dbReference type="ARBA" id="ARBA00007734"/>
    </source>
</evidence>
<dbReference type="PANTHER" id="PTHR37423">
    <property type="entry name" value="SOLUBLE LYTIC MUREIN TRANSGLYCOSYLASE-RELATED"/>
    <property type="match status" value="1"/>
</dbReference>
<dbReference type="Gene3D" id="1.10.530.10">
    <property type="match status" value="1"/>
</dbReference>
<protein>
    <submittedName>
        <fullName evidence="5">Murein transglycosylase domain-containing protein</fullName>
    </submittedName>
</protein>
<keyword evidence="6" id="KW-1185">Reference proteome</keyword>
<evidence type="ECO:0000313" key="5">
    <source>
        <dbReference type="EMBL" id="MCP9291010.1"/>
    </source>
</evidence>
<dbReference type="InterPro" id="IPR024570">
    <property type="entry name" value="Murein_transglycosylaseC_N"/>
</dbReference>
<dbReference type="Pfam" id="PF01464">
    <property type="entry name" value="SLT"/>
    <property type="match status" value="1"/>
</dbReference>
<accession>A0A9X2RCU2</accession>
<dbReference type="InterPro" id="IPR000189">
    <property type="entry name" value="Transglyc_AS"/>
</dbReference>
<dbReference type="PROSITE" id="PS00922">
    <property type="entry name" value="TRANSGLYCOSYLASE"/>
    <property type="match status" value="1"/>
</dbReference>
<dbReference type="GO" id="GO:0000270">
    <property type="term" value="P:peptidoglycan metabolic process"/>
    <property type="evidence" value="ECO:0007669"/>
    <property type="project" value="InterPro"/>
</dbReference>
<name>A0A9X2RCU2_9BACT</name>
<comment type="caution">
    <text evidence="5">The sequence shown here is derived from an EMBL/GenBank/DDBJ whole genome shotgun (WGS) entry which is preliminary data.</text>
</comment>
<dbReference type="GO" id="GO:0016020">
    <property type="term" value="C:membrane"/>
    <property type="evidence" value="ECO:0007669"/>
    <property type="project" value="InterPro"/>
</dbReference>
<dbReference type="Proteomes" id="UP001139125">
    <property type="component" value="Unassembled WGS sequence"/>
</dbReference>
<dbReference type="EMBL" id="JANDBC010000001">
    <property type="protein sequence ID" value="MCP9291010.1"/>
    <property type="molecule type" value="Genomic_DNA"/>
</dbReference>
<dbReference type="AlphaFoldDB" id="A0A9X2RCU2"/>
<feature type="domain" description="Transglycosylase SLT" evidence="3">
    <location>
        <begin position="223"/>
        <end position="341"/>
    </location>
</feature>
<dbReference type="PANTHER" id="PTHR37423:SF2">
    <property type="entry name" value="MEMBRANE-BOUND LYTIC MUREIN TRANSGLYCOSYLASE C"/>
    <property type="match status" value="1"/>
</dbReference>